<evidence type="ECO:0000256" key="1">
    <source>
        <dbReference type="ARBA" id="ARBA00022801"/>
    </source>
</evidence>
<dbReference type="PANTHER" id="PTHR11373:SF43">
    <property type="entry name" value="DEOXYGUANOSINETRIPHOSPHATE TRIPHOSPHOHYDROLASE-LIKE PROTEIN"/>
    <property type="match status" value="1"/>
</dbReference>
<reference evidence="4" key="1">
    <citation type="journal article" date="2014" name="Int. J. Syst. Evol. Microbiol.">
        <title>Complete genome sequence of Corynebacterium casei LMG S-19264T (=DSM 44701T), isolated from a smear-ripened cheese.</title>
        <authorList>
            <consortium name="US DOE Joint Genome Institute (JGI-PGF)"/>
            <person name="Walter F."/>
            <person name="Albersmeier A."/>
            <person name="Kalinowski J."/>
            <person name="Ruckert C."/>
        </authorList>
    </citation>
    <scope>NUCLEOTIDE SEQUENCE</scope>
    <source>
        <strain evidence="4">CGMCC 1.15367</strain>
    </source>
</reference>
<dbReference type="InterPro" id="IPR023023">
    <property type="entry name" value="dNTPase_2"/>
</dbReference>
<protein>
    <recommendedName>
        <fullName evidence="2">Deoxyguanosinetriphosphate triphosphohydrolase-like protein</fullName>
    </recommendedName>
</protein>
<dbReference type="HAMAP" id="MF_01212">
    <property type="entry name" value="dGTPase_type2"/>
    <property type="match status" value="1"/>
</dbReference>
<keyword evidence="1 2" id="KW-0378">Hydrolase</keyword>
<dbReference type="GO" id="GO:0006203">
    <property type="term" value="P:dGTP catabolic process"/>
    <property type="evidence" value="ECO:0007669"/>
    <property type="project" value="TreeGrafter"/>
</dbReference>
<dbReference type="SMART" id="SM00471">
    <property type="entry name" value="HDc"/>
    <property type="match status" value="1"/>
</dbReference>
<dbReference type="Pfam" id="PF13286">
    <property type="entry name" value="HD_assoc"/>
    <property type="match status" value="1"/>
</dbReference>
<dbReference type="Gene3D" id="1.10.3210.10">
    <property type="entry name" value="Hypothetical protein af1432"/>
    <property type="match status" value="1"/>
</dbReference>
<gene>
    <name evidence="4" type="ORF">GCM10011390_02190</name>
</gene>
<dbReference type="AlphaFoldDB" id="A0A916ZBS1"/>
<evidence type="ECO:0000313" key="5">
    <source>
        <dbReference type="Proteomes" id="UP000644699"/>
    </source>
</evidence>
<dbReference type="InterPro" id="IPR006261">
    <property type="entry name" value="dGTPase"/>
</dbReference>
<reference evidence="4" key="2">
    <citation type="submission" date="2020-09" db="EMBL/GenBank/DDBJ databases">
        <authorList>
            <person name="Sun Q."/>
            <person name="Zhou Y."/>
        </authorList>
    </citation>
    <scope>NUCLEOTIDE SEQUENCE</scope>
    <source>
        <strain evidence="4">CGMCC 1.15367</strain>
    </source>
</reference>
<comment type="similarity">
    <text evidence="2">Belongs to the dGTPase family. Type 2 subfamily.</text>
</comment>
<evidence type="ECO:0000256" key="2">
    <source>
        <dbReference type="HAMAP-Rule" id="MF_01212"/>
    </source>
</evidence>
<dbReference type="SUPFAM" id="SSF109604">
    <property type="entry name" value="HD-domain/PDEase-like"/>
    <property type="match status" value="1"/>
</dbReference>
<keyword evidence="5" id="KW-1185">Reference proteome</keyword>
<name>A0A916ZBS1_9HYPH</name>
<dbReference type="Pfam" id="PF01966">
    <property type="entry name" value="HD"/>
    <property type="match status" value="1"/>
</dbReference>
<dbReference type="NCBIfam" id="NF002328">
    <property type="entry name" value="PRK01286.1-3"/>
    <property type="match status" value="1"/>
</dbReference>
<dbReference type="NCBIfam" id="NF002326">
    <property type="entry name" value="PRK01286.1-1"/>
    <property type="match status" value="1"/>
</dbReference>
<evidence type="ECO:0000313" key="4">
    <source>
        <dbReference type="EMBL" id="GGD87091.1"/>
    </source>
</evidence>
<comment type="caution">
    <text evidence="4">The sequence shown here is derived from an EMBL/GenBank/DDBJ whole genome shotgun (WGS) entry which is preliminary data.</text>
</comment>
<dbReference type="InterPro" id="IPR026875">
    <property type="entry name" value="PHydrolase_assoc_dom"/>
</dbReference>
<dbReference type="Proteomes" id="UP000644699">
    <property type="component" value="Unassembled WGS sequence"/>
</dbReference>
<proteinExistence type="inferred from homology"/>
<dbReference type="CDD" id="cd00077">
    <property type="entry name" value="HDc"/>
    <property type="match status" value="1"/>
</dbReference>
<dbReference type="InterPro" id="IPR003607">
    <property type="entry name" value="HD/PDEase_dom"/>
</dbReference>
<sequence>MSGTIGQMAGLGFGLGNRAPYACDPGASRGRLFPEADSPTRTPFQRDRDRIVHSAAFRRLKHKTQVFLAYEGDAYRTRLTHTIEVSQIARAFARAFRLDEDLTEAIALVHDFGHTPFGHAGERALNAKMADFGGFDHNAQALRVVTSLEQRYAEFDGLNLSWETLEGLVKHNGPLTGPYAKAEPVSKPILDFDALFPLELDRFAGLEAQSAAIADDIAYDTHDLDDGLRAGLIDIADLRGLTLAGDILREVEARHPGLERSRLIHEVMRRHITRMVEDVIRTTAANLAELDPANAEAVRVAGRAMVAFSPAMREAEAETKRFLFANVYRTGSVRRVMDQAETVVAQLFDRYMTAPEEMKGAWSEAMAAAPALVRARRVCDYLAGMTDSYAMAEHRRLFDATPELR</sequence>
<dbReference type="PROSITE" id="PS51831">
    <property type="entry name" value="HD"/>
    <property type="match status" value="1"/>
</dbReference>
<dbReference type="InterPro" id="IPR006674">
    <property type="entry name" value="HD_domain"/>
</dbReference>
<dbReference type="EMBL" id="BMIQ01000001">
    <property type="protein sequence ID" value="GGD87091.1"/>
    <property type="molecule type" value="Genomic_DNA"/>
</dbReference>
<dbReference type="InterPro" id="IPR050135">
    <property type="entry name" value="dGTPase-like"/>
</dbReference>
<evidence type="ECO:0000259" key="3">
    <source>
        <dbReference type="PROSITE" id="PS51831"/>
    </source>
</evidence>
<accession>A0A916ZBS1</accession>
<organism evidence="4 5">
    <name type="scientific">Aureimonas endophytica</name>
    <dbReference type="NCBI Taxonomy" id="2027858"/>
    <lineage>
        <taxon>Bacteria</taxon>
        <taxon>Pseudomonadati</taxon>
        <taxon>Pseudomonadota</taxon>
        <taxon>Alphaproteobacteria</taxon>
        <taxon>Hyphomicrobiales</taxon>
        <taxon>Aurantimonadaceae</taxon>
        <taxon>Aureimonas</taxon>
    </lineage>
</organism>
<dbReference type="NCBIfam" id="TIGR01353">
    <property type="entry name" value="dGTP_triPase"/>
    <property type="match status" value="1"/>
</dbReference>
<feature type="domain" description="HD" evidence="3">
    <location>
        <begin position="78"/>
        <end position="220"/>
    </location>
</feature>
<dbReference type="GO" id="GO:0008832">
    <property type="term" value="F:dGTPase activity"/>
    <property type="evidence" value="ECO:0007669"/>
    <property type="project" value="TreeGrafter"/>
</dbReference>
<dbReference type="PANTHER" id="PTHR11373">
    <property type="entry name" value="DEOXYNUCLEOSIDE TRIPHOSPHATE TRIPHOSPHOHYDROLASE"/>
    <property type="match status" value="1"/>
</dbReference>